<evidence type="ECO:0000313" key="8">
    <source>
        <dbReference type="Proteomes" id="UP000694407"/>
    </source>
</evidence>
<evidence type="ECO:0000256" key="1">
    <source>
        <dbReference type="ARBA" id="ARBA00008391"/>
    </source>
</evidence>
<keyword evidence="3 5" id="KW-0547">Nucleotide-binding</keyword>
<keyword evidence="4 5" id="KW-0460">Magnesium</keyword>
<dbReference type="GeneTree" id="ENSGT00940000162225"/>
<dbReference type="Proteomes" id="UP000694407">
    <property type="component" value="Unplaced"/>
</dbReference>
<keyword evidence="5" id="KW-0963">Cytoplasm</keyword>
<organism evidence="7 8">
    <name type="scientific">Marmota marmota marmota</name>
    <name type="common">Alpine marmot</name>
    <dbReference type="NCBI Taxonomy" id="9994"/>
    <lineage>
        <taxon>Eukaryota</taxon>
        <taxon>Metazoa</taxon>
        <taxon>Chordata</taxon>
        <taxon>Craniata</taxon>
        <taxon>Vertebrata</taxon>
        <taxon>Euteleostomi</taxon>
        <taxon>Mammalia</taxon>
        <taxon>Eutheria</taxon>
        <taxon>Euarchontoglires</taxon>
        <taxon>Glires</taxon>
        <taxon>Rodentia</taxon>
        <taxon>Sciuromorpha</taxon>
        <taxon>Sciuridae</taxon>
        <taxon>Xerinae</taxon>
        <taxon>Marmotini</taxon>
        <taxon>Marmota</taxon>
    </lineage>
</organism>
<comment type="cofactor">
    <cofactor evidence="5">
        <name>Mg(2+)</name>
        <dbReference type="ChEBI" id="CHEBI:18420"/>
    </cofactor>
</comment>
<dbReference type="InterPro" id="IPR050408">
    <property type="entry name" value="HGPRT"/>
</dbReference>
<feature type="domain" description="Phosphoribosyltransferase" evidence="6">
    <location>
        <begin position="49"/>
        <end position="204"/>
    </location>
</feature>
<dbReference type="GO" id="GO:0032264">
    <property type="term" value="P:IMP salvage"/>
    <property type="evidence" value="ECO:0007669"/>
    <property type="project" value="UniProtKB-UniPathway"/>
</dbReference>
<proteinExistence type="inferred from homology"/>
<comment type="subcellular location">
    <subcellularLocation>
        <location evidence="5">Cytoplasm</location>
    </subcellularLocation>
</comment>
<sequence>MSLEYRGRGGRKEKVQGAGRTDWPGYDLDLFTYPQHYYGDLEYVLIPHGIIVDRIERLAKDIMKDIGYCDIMVLCVLKGGYKFCADLVEHLKNISRNSDRFVSMKVDFIRLKSYKNDQSMGKMQIIGGEDLSTLAGKNVLIVEDVVGTGRTMKALLTSIKKYKPNMIKVASLLVKRTPRSDGFRPDYAGFEIPNLFVVGYALDYNEYFRDLNHICVINEHGKEKYRV</sequence>
<dbReference type="PANTHER" id="PTHR43340">
    <property type="entry name" value="HYPOXANTHINE-GUANINE PHOSPHORIBOSYLTRANSFERASE"/>
    <property type="match status" value="1"/>
</dbReference>
<comment type="pathway">
    <text evidence="5">Purine metabolism; IMP biosynthesis via salvage pathway; IMP from hypoxanthine: step 1/1.</text>
</comment>
<evidence type="ECO:0000256" key="5">
    <source>
        <dbReference type="RuleBase" id="RU364099"/>
    </source>
</evidence>
<keyword evidence="2 5" id="KW-0479">Metal-binding</keyword>
<keyword evidence="5" id="KW-0660">Purine salvage</keyword>
<gene>
    <name evidence="7" type="primary">PRTFDC1</name>
</gene>
<keyword evidence="5" id="KW-0808">Transferase</keyword>
<keyword evidence="8" id="KW-1185">Reference proteome</keyword>
<dbReference type="GO" id="GO:0004422">
    <property type="term" value="F:hypoxanthine phosphoribosyltransferase activity"/>
    <property type="evidence" value="ECO:0007669"/>
    <property type="project" value="InterPro"/>
</dbReference>
<dbReference type="InterPro" id="IPR029057">
    <property type="entry name" value="PRTase-like"/>
</dbReference>
<dbReference type="GO" id="GO:0042803">
    <property type="term" value="F:protein homodimerization activity"/>
    <property type="evidence" value="ECO:0007669"/>
    <property type="project" value="Ensembl"/>
</dbReference>
<accession>A0A8C5ZSW9</accession>
<protein>
    <recommendedName>
        <fullName evidence="5">Hypoxanthine phosphoribosyltransferase</fullName>
        <ecNumber evidence="5">2.4.2.8</ecNumber>
    </recommendedName>
</protein>
<dbReference type="PANTHER" id="PTHR43340:SF5">
    <property type="entry name" value="PHOSPHORIBOSYLTRANSFERASE DOMAIN-CONTAINING PROTEIN 1"/>
    <property type="match status" value="1"/>
</dbReference>
<dbReference type="GO" id="GO:0046872">
    <property type="term" value="F:metal ion binding"/>
    <property type="evidence" value="ECO:0007669"/>
    <property type="project" value="UniProtKB-KW"/>
</dbReference>
<reference evidence="7" key="2">
    <citation type="submission" date="2025-09" db="UniProtKB">
        <authorList>
            <consortium name="Ensembl"/>
        </authorList>
    </citation>
    <scope>IDENTIFICATION</scope>
</reference>
<keyword evidence="5" id="KW-0328">Glycosyltransferase</keyword>
<dbReference type="GO" id="GO:0000166">
    <property type="term" value="F:nucleotide binding"/>
    <property type="evidence" value="ECO:0007669"/>
    <property type="project" value="UniProtKB-KW"/>
</dbReference>
<dbReference type="FunFam" id="3.40.50.2020:FF:000038">
    <property type="entry name" value="Hypoxanthine phosphoribosyltransferase"/>
    <property type="match status" value="1"/>
</dbReference>
<dbReference type="SUPFAM" id="SSF53271">
    <property type="entry name" value="PRTase-like"/>
    <property type="match status" value="1"/>
</dbReference>
<dbReference type="GO" id="GO:0005829">
    <property type="term" value="C:cytosol"/>
    <property type="evidence" value="ECO:0007669"/>
    <property type="project" value="TreeGrafter"/>
</dbReference>
<comment type="catalytic activity">
    <reaction evidence="5">
        <text>IMP + diphosphate = hypoxanthine + 5-phospho-alpha-D-ribose 1-diphosphate</text>
        <dbReference type="Rhea" id="RHEA:17973"/>
        <dbReference type="ChEBI" id="CHEBI:17368"/>
        <dbReference type="ChEBI" id="CHEBI:33019"/>
        <dbReference type="ChEBI" id="CHEBI:58017"/>
        <dbReference type="ChEBI" id="CHEBI:58053"/>
        <dbReference type="EC" id="2.4.2.8"/>
    </reaction>
</comment>
<dbReference type="AlphaFoldDB" id="A0A8C5ZSW9"/>
<dbReference type="GO" id="GO:0006166">
    <property type="term" value="P:purine ribonucleoside salvage"/>
    <property type="evidence" value="ECO:0007669"/>
    <property type="project" value="UniProtKB-KW"/>
</dbReference>
<evidence type="ECO:0000313" key="7">
    <source>
        <dbReference type="Ensembl" id="ENSMMMP00000019313.1"/>
    </source>
</evidence>
<dbReference type="Ensembl" id="ENSMMMT00000021940.1">
    <property type="protein sequence ID" value="ENSMMMP00000019313.1"/>
    <property type="gene ID" value="ENSMMMG00000017057.1"/>
</dbReference>
<evidence type="ECO:0000256" key="4">
    <source>
        <dbReference type="ARBA" id="ARBA00022842"/>
    </source>
</evidence>
<dbReference type="InterPro" id="IPR000836">
    <property type="entry name" value="PRTase_dom"/>
</dbReference>
<evidence type="ECO:0000256" key="3">
    <source>
        <dbReference type="ARBA" id="ARBA00022741"/>
    </source>
</evidence>
<dbReference type="CDD" id="cd06223">
    <property type="entry name" value="PRTases_typeI"/>
    <property type="match status" value="1"/>
</dbReference>
<dbReference type="InterPro" id="IPR005904">
    <property type="entry name" value="Hxn_phspho_trans"/>
</dbReference>
<name>A0A8C5ZSW9_MARMA</name>
<reference evidence="7" key="1">
    <citation type="submission" date="2025-08" db="UniProtKB">
        <authorList>
            <consortium name="Ensembl"/>
        </authorList>
    </citation>
    <scope>IDENTIFICATION</scope>
</reference>
<dbReference type="UniPathway" id="UPA00591">
    <property type="reaction ID" value="UER00648"/>
</dbReference>
<comment type="similarity">
    <text evidence="1 5">Belongs to the purine/pyrimidine phosphoribosyltransferase family.</text>
</comment>
<dbReference type="Pfam" id="PF00156">
    <property type="entry name" value="Pribosyltran"/>
    <property type="match status" value="1"/>
</dbReference>
<dbReference type="EC" id="2.4.2.8" evidence="5"/>
<evidence type="ECO:0000256" key="2">
    <source>
        <dbReference type="ARBA" id="ARBA00022723"/>
    </source>
</evidence>
<dbReference type="NCBIfam" id="TIGR01203">
    <property type="entry name" value="HGPRTase"/>
    <property type="match status" value="1"/>
</dbReference>
<dbReference type="Gene3D" id="3.40.50.2020">
    <property type="match status" value="1"/>
</dbReference>
<evidence type="ECO:0000259" key="6">
    <source>
        <dbReference type="Pfam" id="PF00156"/>
    </source>
</evidence>